<organism evidence="1 2">
    <name type="scientific">Rangifer tarandus platyrhynchus</name>
    <name type="common">Svalbard reindeer</name>
    <dbReference type="NCBI Taxonomy" id="3082113"/>
    <lineage>
        <taxon>Eukaryota</taxon>
        <taxon>Metazoa</taxon>
        <taxon>Chordata</taxon>
        <taxon>Craniata</taxon>
        <taxon>Vertebrata</taxon>
        <taxon>Euteleostomi</taxon>
        <taxon>Mammalia</taxon>
        <taxon>Eutheria</taxon>
        <taxon>Laurasiatheria</taxon>
        <taxon>Artiodactyla</taxon>
        <taxon>Ruminantia</taxon>
        <taxon>Pecora</taxon>
        <taxon>Cervidae</taxon>
        <taxon>Odocoileinae</taxon>
        <taxon>Rangifer</taxon>
    </lineage>
</organism>
<accession>A0AC59ZP64</accession>
<sequence>MCRDLWHQDRNEAEGTGEETLNKPGRKGKDIIHPLATGQSATLLLAKTKDTVLASVMCHRGDSGTLGGVGWEDSWVPAAREGARGPALGSQEPLFAESHLPASTGSEQKPRPSGT</sequence>
<gene>
    <name evidence="1" type="ORF">MRATA1EN22A_LOCUS20702</name>
</gene>
<dbReference type="Proteomes" id="UP001162501">
    <property type="component" value="Chromosome 31"/>
</dbReference>
<reference evidence="1" key="2">
    <citation type="submission" date="2025-03" db="EMBL/GenBank/DDBJ databases">
        <authorList>
            <consortium name="ELIXIR-Norway"/>
            <consortium name="Elixir Norway"/>
        </authorList>
    </citation>
    <scope>NUCLEOTIDE SEQUENCE</scope>
</reference>
<dbReference type="EMBL" id="OX596115">
    <property type="protein sequence ID" value="CAN0474156.1"/>
    <property type="molecule type" value="Genomic_DNA"/>
</dbReference>
<proteinExistence type="predicted"/>
<evidence type="ECO:0000313" key="1">
    <source>
        <dbReference type="EMBL" id="CAN0474156.1"/>
    </source>
</evidence>
<reference evidence="1" key="1">
    <citation type="submission" date="2023-05" db="EMBL/GenBank/DDBJ databases">
        <authorList>
            <consortium name="ELIXIR-Norway"/>
        </authorList>
    </citation>
    <scope>NUCLEOTIDE SEQUENCE</scope>
</reference>
<name>A0AC59ZP64_RANTA</name>
<protein>
    <submittedName>
        <fullName evidence="1">Uncharacterized protein</fullName>
    </submittedName>
</protein>
<evidence type="ECO:0000313" key="2">
    <source>
        <dbReference type="Proteomes" id="UP001162501"/>
    </source>
</evidence>